<evidence type="ECO:0000256" key="9">
    <source>
        <dbReference type="ARBA" id="ARBA00031044"/>
    </source>
</evidence>
<evidence type="ECO:0000256" key="2">
    <source>
        <dbReference type="ARBA" id="ARBA00001947"/>
    </source>
</evidence>
<keyword evidence="6" id="KW-0479">Metal-binding</keyword>
<dbReference type="SUPFAM" id="SSF56281">
    <property type="entry name" value="Metallo-hydrolase/oxidoreductase"/>
    <property type="match status" value="1"/>
</dbReference>
<evidence type="ECO:0000313" key="12">
    <source>
        <dbReference type="Proteomes" id="UP001530377"/>
    </source>
</evidence>
<dbReference type="InterPro" id="IPR050110">
    <property type="entry name" value="Glyoxalase_II_hydrolase"/>
</dbReference>
<dbReference type="InterPro" id="IPR001279">
    <property type="entry name" value="Metallo-B-lactamas"/>
</dbReference>
<evidence type="ECO:0000313" key="11">
    <source>
        <dbReference type="EMBL" id="KAL3807009.1"/>
    </source>
</evidence>
<dbReference type="AlphaFoldDB" id="A0ABD3R224"/>
<dbReference type="SMART" id="SM00849">
    <property type="entry name" value="Lactamase_B"/>
    <property type="match status" value="1"/>
</dbReference>
<dbReference type="InterPro" id="IPR017782">
    <property type="entry name" value="Hydroxyacylglutathione_Hdrlase"/>
</dbReference>
<dbReference type="PIRSF" id="PIRSF005457">
    <property type="entry name" value="Glx"/>
    <property type="match status" value="1"/>
</dbReference>
<organism evidence="11 12">
    <name type="scientific">Cyclostephanos tholiformis</name>
    <dbReference type="NCBI Taxonomy" id="382380"/>
    <lineage>
        <taxon>Eukaryota</taxon>
        <taxon>Sar</taxon>
        <taxon>Stramenopiles</taxon>
        <taxon>Ochrophyta</taxon>
        <taxon>Bacillariophyta</taxon>
        <taxon>Coscinodiscophyceae</taxon>
        <taxon>Thalassiosirophycidae</taxon>
        <taxon>Stephanodiscales</taxon>
        <taxon>Stephanodiscaceae</taxon>
        <taxon>Cyclostephanos</taxon>
    </lineage>
</organism>
<keyword evidence="7" id="KW-0378">Hydrolase</keyword>
<gene>
    <name evidence="11" type="ORF">ACHAXA_010485</name>
</gene>
<dbReference type="InterPro" id="IPR035680">
    <property type="entry name" value="Clx_II_MBL"/>
</dbReference>
<dbReference type="NCBIfam" id="TIGR03413">
    <property type="entry name" value="GSH_gloB"/>
    <property type="match status" value="1"/>
</dbReference>
<sequence>MSRLLMAVSIIIHSQRITASSLSAAFCRAATTIVSSRRNLIMSAPAGSFEVAQFPCLGDNYGYLIHDRTTNQTAAIDTPCASSYMRELERRGWTLTHILNTHHHHDHVGGNMELKTDGVKVYGPATEKIPGMDVALKGGDLVSFAGANAVVMDVGGHTRGHIAYYFPGEKTAFVGDCLFALGCGRMFEGTPQQFWTSLQGLRNLPDDTTIYCAHEYTESNARFAMSIEPGNPDLVKRVEEIKEKRARGEPTVPSLMGEEKATNPFLRGDVSSEIRMNVGACDDDDGAAIFHKIRLGKDQFRG</sequence>
<dbReference type="EMBL" id="JALLPB020000687">
    <property type="protein sequence ID" value="KAL3807009.1"/>
    <property type="molecule type" value="Genomic_DNA"/>
</dbReference>
<evidence type="ECO:0000256" key="7">
    <source>
        <dbReference type="ARBA" id="ARBA00022801"/>
    </source>
</evidence>
<dbReference type="Pfam" id="PF16123">
    <property type="entry name" value="HAGH_C"/>
    <property type="match status" value="1"/>
</dbReference>
<dbReference type="Proteomes" id="UP001530377">
    <property type="component" value="Unassembled WGS sequence"/>
</dbReference>
<dbReference type="Gene3D" id="3.60.15.10">
    <property type="entry name" value="Ribonuclease Z/Hydroxyacylglutathione hydrolase-like"/>
    <property type="match status" value="1"/>
</dbReference>
<keyword evidence="8" id="KW-0862">Zinc</keyword>
<dbReference type="InterPro" id="IPR032282">
    <property type="entry name" value="HAGH_C"/>
</dbReference>
<evidence type="ECO:0000259" key="10">
    <source>
        <dbReference type="SMART" id="SM00849"/>
    </source>
</evidence>
<dbReference type="PANTHER" id="PTHR43705:SF1">
    <property type="entry name" value="HYDROXYACYLGLUTATHIONE HYDROLASE GLOB"/>
    <property type="match status" value="1"/>
</dbReference>
<dbReference type="CDD" id="cd07723">
    <property type="entry name" value="hydroxyacylglutathione_hydrolase_MBL-fold"/>
    <property type="match status" value="1"/>
</dbReference>
<evidence type="ECO:0000256" key="5">
    <source>
        <dbReference type="ARBA" id="ARBA00011917"/>
    </source>
</evidence>
<dbReference type="PANTHER" id="PTHR43705">
    <property type="entry name" value="HYDROXYACYLGLUTATHIONE HYDROLASE"/>
    <property type="match status" value="1"/>
</dbReference>
<evidence type="ECO:0000256" key="3">
    <source>
        <dbReference type="ARBA" id="ARBA00004963"/>
    </source>
</evidence>
<dbReference type="Pfam" id="PF00753">
    <property type="entry name" value="Lactamase_B"/>
    <property type="match status" value="1"/>
</dbReference>
<feature type="domain" description="Metallo-beta-lactamase" evidence="10">
    <location>
        <begin position="59"/>
        <end position="214"/>
    </location>
</feature>
<comment type="similarity">
    <text evidence="4">Belongs to the metallo-beta-lactamase superfamily. Glyoxalase II family.</text>
</comment>
<accession>A0ABD3R224</accession>
<protein>
    <recommendedName>
        <fullName evidence="5">hydroxyacylglutathione hydrolase</fullName>
        <ecNumber evidence="5">3.1.2.6</ecNumber>
    </recommendedName>
    <alternativeName>
        <fullName evidence="9">Glyoxalase II</fullName>
    </alternativeName>
</protein>
<evidence type="ECO:0000256" key="8">
    <source>
        <dbReference type="ARBA" id="ARBA00022833"/>
    </source>
</evidence>
<comment type="pathway">
    <text evidence="3">Secondary metabolite metabolism; methylglyoxal degradation; (R)-lactate from methylglyoxal: step 2/2.</text>
</comment>
<dbReference type="EC" id="3.1.2.6" evidence="5"/>
<evidence type="ECO:0000256" key="4">
    <source>
        <dbReference type="ARBA" id="ARBA00006759"/>
    </source>
</evidence>
<dbReference type="HAMAP" id="MF_01374">
    <property type="entry name" value="Glyoxalase_2"/>
    <property type="match status" value="1"/>
</dbReference>
<evidence type="ECO:0000256" key="6">
    <source>
        <dbReference type="ARBA" id="ARBA00022723"/>
    </source>
</evidence>
<name>A0ABD3R224_9STRA</name>
<reference evidence="11 12" key="1">
    <citation type="submission" date="2024-10" db="EMBL/GenBank/DDBJ databases">
        <title>Updated reference genomes for cyclostephanoid diatoms.</title>
        <authorList>
            <person name="Roberts W.R."/>
            <person name="Alverson A.J."/>
        </authorList>
    </citation>
    <scope>NUCLEOTIDE SEQUENCE [LARGE SCALE GENOMIC DNA]</scope>
    <source>
        <strain evidence="11 12">AJA228-03</strain>
    </source>
</reference>
<dbReference type="GO" id="GO:0046872">
    <property type="term" value="F:metal ion binding"/>
    <property type="evidence" value="ECO:0007669"/>
    <property type="project" value="UniProtKB-KW"/>
</dbReference>
<comment type="caution">
    <text evidence="11">The sequence shown here is derived from an EMBL/GenBank/DDBJ whole genome shotgun (WGS) entry which is preliminary data.</text>
</comment>
<keyword evidence="12" id="KW-1185">Reference proteome</keyword>
<dbReference type="GO" id="GO:0004416">
    <property type="term" value="F:hydroxyacylglutathione hydrolase activity"/>
    <property type="evidence" value="ECO:0007669"/>
    <property type="project" value="UniProtKB-EC"/>
</dbReference>
<dbReference type="InterPro" id="IPR036866">
    <property type="entry name" value="RibonucZ/Hydroxyglut_hydro"/>
</dbReference>
<comment type="catalytic activity">
    <reaction evidence="1">
        <text>an S-(2-hydroxyacyl)glutathione + H2O = a 2-hydroxy carboxylate + glutathione + H(+)</text>
        <dbReference type="Rhea" id="RHEA:21864"/>
        <dbReference type="ChEBI" id="CHEBI:15377"/>
        <dbReference type="ChEBI" id="CHEBI:15378"/>
        <dbReference type="ChEBI" id="CHEBI:57925"/>
        <dbReference type="ChEBI" id="CHEBI:58896"/>
        <dbReference type="ChEBI" id="CHEBI:71261"/>
        <dbReference type="EC" id="3.1.2.6"/>
    </reaction>
</comment>
<proteinExistence type="inferred from homology"/>
<comment type="cofactor">
    <cofactor evidence="2">
        <name>Zn(2+)</name>
        <dbReference type="ChEBI" id="CHEBI:29105"/>
    </cofactor>
</comment>
<evidence type="ECO:0000256" key="1">
    <source>
        <dbReference type="ARBA" id="ARBA00001623"/>
    </source>
</evidence>